<dbReference type="RefSeq" id="WP_181752935.1">
    <property type="nucleotide sequence ID" value="NZ_JACEIQ010000015.1"/>
</dbReference>
<sequence>MYTGRDLEELSMIPLSKWEIDELSYYHFVMAQMSPLMNQQGISLHHKLIKEIERRGGLAALDEEHSLS</sequence>
<protein>
    <submittedName>
        <fullName evidence="1">Cytosolic protein</fullName>
    </submittedName>
</protein>
<gene>
    <name evidence="1" type="ORF">H1191_14250</name>
</gene>
<dbReference type="Proteomes" id="UP000535491">
    <property type="component" value="Unassembled WGS sequence"/>
</dbReference>
<accession>A0A7W1WT13</accession>
<comment type="caution">
    <text evidence="1">The sequence shown here is derived from an EMBL/GenBank/DDBJ whole genome shotgun (WGS) entry which is preliminary data.</text>
</comment>
<evidence type="ECO:0000313" key="2">
    <source>
        <dbReference type="Proteomes" id="UP000535491"/>
    </source>
</evidence>
<evidence type="ECO:0000313" key="1">
    <source>
        <dbReference type="EMBL" id="MBA4495464.1"/>
    </source>
</evidence>
<reference evidence="1 2" key="1">
    <citation type="submission" date="2020-07" db="EMBL/GenBank/DDBJ databases">
        <authorList>
            <person name="Feng H."/>
        </authorList>
    </citation>
    <scope>NUCLEOTIDE SEQUENCE [LARGE SCALE GENOMIC DNA]</scope>
    <source>
        <strain evidence="2">s-10</strain>
    </source>
</reference>
<organism evidence="1 2">
    <name type="scientific">Paenactinomyces guangxiensis</name>
    <dbReference type="NCBI Taxonomy" id="1490290"/>
    <lineage>
        <taxon>Bacteria</taxon>
        <taxon>Bacillati</taxon>
        <taxon>Bacillota</taxon>
        <taxon>Bacilli</taxon>
        <taxon>Bacillales</taxon>
        <taxon>Thermoactinomycetaceae</taxon>
        <taxon>Paenactinomyces</taxon>
    </lineage>
</organism>
<dbReference type="EMBL" id="JACEIQ010000015">
    <property type="protein sequence ID" value="MBA4495464.1"/>
    <property type="molecule type" value="Genomic_DNA"/>
</dbReference>
<proteinExistence type="predicted"/>
<name>A0A7W1WT13_9BACL</name>
<keyword evidence="2" id="KW-1185">Reference proteome</keyword>
<dbReference type="AlphaFoldDB" id="A0A7W1WT13"/>